<feature type="transmembrane region" description="Helical" evidence="6">
    <location>
        <begin position="387"/>
        <end position="405"/>
    </location>
</feature>
<organism evidence="9">
    <name type="scientific">Araucaria cunninghamii</name>
    <name type="common">Hoop pine</name>
    <name type="synonym">Moreton Bay pine</name>
    <dbReference type="NCBI Taxonomy" id="56994"/>
    <lineage>
        <taxon>Eukaryota</taxon>
        <taxon>Viridiplantae</taxon>
        <taxon>Streptophyta</taxon>
        <taxon>Embryophyta</taxon>
        <taxon>Tracheophyta</taxon>
        <taxon>Spermatophyta</taxon>
        <taxon>Pinopsida</taxon>
        <taxon>Pinidae</taxon>
        <taxon>Conifers II</taxon>
        <taxon>Araucariales</taxon>
        <taxon>Araucariaceae</taxon>
        <taxon>Araucaria</taxon>
    </lineage>
</organism>
<evidence type="ECO:0000256" key="3">
    <source>
        <dbReference type="ARBA" id="ARBA00022989"/>
    </source>
</evidence>
<feature type="transmembrane region" description="Helical" evidence="6">
    <location>
        <begin position="417"/>
        <end position="434"/>
    </location>
</feature>
<dbReference type="InterPro" id="IPR056555">
    <property type="entry name" value="NFD4_C"/>
</dbReference>
<evidence type="ECO:0000256" key="6">
    <source>
        <dbReference type="SAM" id="Phobius"/>
    </source>
</evidence>
<dbReference type="GO" id="GO:0016020">
    <property type="term" value="C:membrane"/>
    <property type="evidence" value="ECO:0007669"/>
    <property type="project" value="UniProtKB-SubCell"/>
</dbReference>
<dbReference type="AlphaFoldDB" id="A0A0D6R7U8"/>
<comment type="subcellular location">
    <subcellularLocation>
        <location evidence="1">Membrane</location>
        <topology evidence="1">Multi-pass membrane protein</topology>
    </subcellularLocation>
</comment>
<evidence type="ECO:0000256" key="5">
    <source>
        <dbReference type="SAM" id="MobiDB-lite"/>
    </source>
</evidence>
<dbReference type="PANTHER" id="PTHR21576">
    <property type="entry name" value="UNCHARACTERIZED NODULIN-LIKE PROTEIN"/>
    <property type="match status" value="1"/>
</dbReference>
<feature type="transmembrane region" description="Helical" evidence="6">
    <location>
        <begin position="571"/>
        <end position="597"/>
    </location>
</feature>
<dbReference type="Pfam" id="PF06813">
    <property type="entry name" value="Nodulin-like"/>
    <property type="match status" value="1"/>
</dbReference>
<protein>
    <submittedName>
        <fullName evidence="9">Uncharacterized protein</fullName>
    </submittedName>
</protein>
<dbReference type="CDD" id="cd17354">
    <property type="entry name" value="MFS_Mch1p_like"/>
    <property type="match status" value="1"/>
</dbReference>
<dbReference type="Pfam" id="PF23262">
    <property type="entry name" value="NFD4_C"/>
    <property type="match status" value="1"/>
</dbReference>
<name>A0A0D6R7U8_ARACU</name>
<reference evidence="9" key="1">
    <citation type="submission" date="2015-03" db="EMBL/GenBank/DDBJ databases">
        <title>A transcriptome of Araucaria cunninghamii, an australian fine timber species.</title>
        <authorList>
            <person name="Jing Yi C.J.Y."/>
            <person name="Yin San L.Y.S."/>
            <person name="Abdul Karim S.S."/>
            <person name="Wan Azmi N.N."/>
            <person name="Hercus R.R."/>
            <person name="Croft L.L."/>
        </authorList>
    </citation>
    <scope>NUCLEOTIDE SEQUENCE</scope>
    <source>
        <strain evidence="9">MI0301</strain>
        <tissue evidence="9">Leaf</tissue>
    </source>
</reference>
<feature type="transmembrane region" description="Helical" evidence="6">
    <location>
        <begin position="170"/>
        <end position="190"/>
    </location>
</feature>
<feature type="transmembrane region" description="Helical" evidence="6">
    <location>
        <begin position="455"/>
        <end position="475"/>
    </location>
</feature>
<proteinExistence type="predicted"/>
<keyword evidence="2 6" id="KW-0812">Transmembrane</keyword>
<evidence type="ECO:0000259" key="7">
    <source>
        <dbReference type="Pfam" id="PF06813"/>
    </source>
</evidence>
<feature type="transmembrane region" description="Helical" evidence="6">
    <location>
        <begin position="76"/>
        <end position="97"/>
    </location>
</feature>
<dbReference type="InterPro" id="IPR010658">
    <property type="entry name" value="Nodulin-like"/>
</dbReference>
<feature type="transmembrane region" description="Helical" evidence="6">
    <location>
        <begin position="210"/>
        <end position="228"/>
    </location>
</feature>
<feature type="region of interest" description="Disordered" evidence="5">
    <location>
        <begin position="296"/>
        <end position="320"/>
    </location>
</feature>
<feature type="transmembrane region" description="Helical" evidence="6">
    <location>
        <begin position="240"/>
        <end position="259"/>
    </location>
</feature>
<dbReference type="PANTHER" id="PTHR21576:SF73">
    <property type="entry name" value="F1C9.29 PROTEIN-RELATED"/>
    <property type="match status" value="1"/>
</dbReference>
<feature type="region of interest" description="Disordered" evidence="5">
    <location>
        <begin position="614"/>
        <end position="639"/>
    </location>
</feature>
<evidence type="ECO:0000256" key="2">
    <source>
        <dbReference type="ARBA" id="ARBA00022692"/>
    </source>
</evidence>
<feature type="transmembrane region" description="Helical" evidence="6">
    <location>
        <begin position="12"/>
        <end position="32"/>
    </location>
</feature>
<dbReference type="SUPFAM" id="SSF103473">
    <property type="entry name" value="MFS general substrate transporter"/>
    <property type="match status" value="2"/>
</dbReference>
<feature type="compositionally biased region" description="Low complexity" evidence="5">
    <location>
        <begin position="628"/>
        <end position="639"/>
    </location>
</feature>
<feature type="compositionally biased region" description="Basic and acidic residues" evidence="5">
    <location>
        <begin position="296"/>
        <end position="311"/>
    </location>
</feature>
<sequence length="639" mass="68750">MEIVKKLLCNRWLVLVAAIWVQSCAGIGYVFGSLSPVIKKNLRYNQKQINALGVAKDLGDSVGFFAGLLCEYLPTWGILLVGALQNLAGYGWLWLIVIGRVSRLPFWAICVLIYIGTNGETFFNTAALVTCVRTFPRSRGPIVGFLKGFTGLSGAIFAQIYATLYAPNQASFIFMVAVGPSMVAVAMMFLLRPVSPGGGENGRDRANFNFIYSICLLLASYLLGVMLIEDLVDVSRAVTSMFTIVLLGVLVLPLALPLVSVCCPCLISRDAPADDDVDASCVDRIGKKGTESEVRAPLLKGEDQGRPHSHGEEEELARQSSVDVLVEQHKNKVALLEESEKARVIARLESSWFQAAAKGAASVRWTNKGPRRGQDFTLMQALIKADFWLLFLALTCGGGSGVTIIDNLGQMSESLGYAHSHIFVSMISIWNFLGRVGAGFLSEIVARDYAYPRPLAMAGAQIIMAIGQLVFATAWPGCLYGGTLLVGLGYGAHWSIVPATASELFGLKNFGALYNFITMANPAGSLIFSGLIAGTIYDWEAEKQMSSSNPFHKLMRVSAGPLQSDAPLKCTGAVCFFVTYLTMSGVSIVGVCLSLALSYRTRGVYRSIYGKNHSDNRSKATHHGKSDSASAASSSSAAV</sequence>
<feature type="domain" description="Nodulin-like" evidence="7">
    <location>
        <begin position="11"/>
        <end position="257"/>
    </location>
</feature>
<keyword evidence="3 6" id="KW-1133">Transmembrane helix</keyword>
<feature type="transmembrane region" description="Helical" evidence="6">
    <location>
        <begin position="513"/>
        <end position="537"/>
    </location>
</feature>
<keyword evidence="4 6" id="KW-0472">Membrane</keyword>
<evidence type="ECO:0000313" key="9">
    <source>
        <dbReference type="EMBL" id="JAG98398.1"/>
    </source>
</evidence>
<dbReference type="Gene3D" id="1.20.1250.20">
    <property type="entry name" value="MFS general substrate transporter like domains"/>
    <property type="match status" value="1"/>
</dbReference>
<feature type="domain" description="NFD4 C-terminal" evidence="8">
    <location>
        <begin position="382"/>
        <end position="542"/>
    </location>
</feature>
<feature type="transmembrane region" description="Helical" evidence="6">
    <location>
        <begin position="481"/>
        <end position="501"/>
    </location>
</feature>
<feature type="transmembrane region" description="Helical" evidence="6">
    <location>
        <begin position="142"/>
        <end position="164"/>
    </location>
</feature>
<evidence type="ECO:0000256" key="4">
    <source>
        <dbReference type="ARBA" id="ARBA00023136"/>
    </source>
</evidence>
<evidence type="ECO:0000259" key="8">
    <source>
        <dbReference type="Pfam" id="PF23262"/>
    </source>
</evidence>
<evidence type="ECO:0000256" key="1">
    <source>
        <dbReference type="ARBA" id="ARBA00004141"/>
    </source>
</evidence>
<accession>A0A0D6R7U8</accession>
<dbReference type="PROSITE" id="PS51257">
    <property type="entry name" value="PROKAR_LIPOPROTEIN"/>
    <property type="match status" value="1"/>
</dbReference>
<dbReference type="InterPro" id="IPR036259">
    <property type="entry name" value="MFS_trans_sf"/>
</dbReference>
<dbReference type="EMBL" id="GCKF01025907">
    <property type="protein sequence ID" value="JAG98398.1"/>
    <property type="molecule type" value="Transcribed_RNA"/>
</dbReference>